<dbReference type="Pfam" id="PF13693">
    <property type="entry name" value="HTH_35"/>
    <property type="match status" value="1"/>
</dbReference>
<accession>A0ABS2CAP9</accession>
<protein>
    <submittedName>
        <fullName evidence="6">Helix-turn-helix domain-containing protein</fullName>
    </submittedName>
</protein>
<dbReference type="InterPro" id="IPR001387">
    <property type="entry name" value="Cro/C1-type_HTH"/>
</dbReference>
<keyword evidence="7" id="KW-1185">Reference proteome</keyword>
<dbReference type="InterPro" id="IPR038722">
    <property type="entry name" value="Ner_HTH_dom"/>
</dbReference>
<dbReference type="Gene3D" id="1.10.260.40">
    <property type="entry name" value="lambda repressor-like DNA-binding domains"/>
    <property type="match status" value="1"/>
</dbReference>
<dbReference type="SUPFAM" id="SSF47413">
    <property type="entry name" value="lambda repressor-like DNA-binding domains"/>
    <property type="match status" value="1"/>
</dbReference>
<evidence type="ECO:0000256" key="1">
    <source>
        <dbReference type="ARBA" id="ARBA00006157"/>
    </source>
</evidence>
<evidence type="ECO:0000256" key="2">
    <source>
        <dbReference type="ARBA" id="ARBA00023015"/>
    </source>
</evidence>
<evidence type="ECO:0000313" key="6">
    <source>
        <dbReference type="EMBL" id="MBM5571102.1"/>
    </source>
</evidence>
<evidence type="ECO:0000259" key="5">
    <source>
        <dbReference type="PROSITE" id="PS50943"/>
    </source>
</evidence>
<dbReference type="Proteomes" id="UP001195660">
    <property type="component" value="Unassembled WGS sequence"/>
</dbReference>
<keyword evidence="2" id="KW-0805">Transcription regulation</keyword>
<dbReference type="CDD" id="cd00093">
    <property type="entry name" value="HTH_XRE"/>
    <property type="match status" value="1"/>
</dbReference>
<name>A0ABS2CAP9_9NEIS</name>
<reference evidence="6 7" key="1">
    <citation type="submission" date="2019-11" db="EMBL/GenBank/DDBJ databases">
        <title>Novel Deefgea species.</title>
        <authorList>
            <person name="Han J.-H."/>
        </authorList>
    </citation>
    <scope>NUCLEOTIDE SEQUENCE [LARGE SCALE GENOMIC DNA]</scope>
    <source>
        <strain evidence="6 7">LMG 24817</strain>
    </source>
</reference>
<gene>
    <name evidence="6" type="ORF">GM173_05845</name>
</gene>
<comment type="similarity">
    <text evidence="1">Belongs to the ner transcriptional regulatory family.</text>
</comment>
<proteinExistence type="inferred from homology"/>
<keyword evidence="4" id="KW-0804">Transcription</keyword>
<evidence type="ECO:0000313" key="7">
    <source>
        <dbReference type="Proteomes" id="UP001195660"/>
    </source>
</evidence>
<keyword evidence="3" id="KW-0238">DNA-binding</keyword>
<dbReference type="PROSITE" id="PS50943">
    <property type="entry name" value="HTH_CROC1"/>
    <property type="match status" value="1"/>
</dbReference>
<comment type="caution">
    <text evidence="6">The sequence shown here is derived from an EMBL/GenBank/DDBJ whole genome shotgun (WGS) entry which is preliminary data.</text>
</comment>
<organism evidence="6 7">
    <name type="scientific">Deefgea chitinilytica</name>
    <dbReference type="NCBI Taxonomy" id="570276"/>
    <lineage>
        <taxon>Bacteria</taxon>
        <taxon>Pseudomonadati</taxon>
        <taxon>Pseudomonadota</taxon>
        <taxon>Betaproteobacteria</taxon>
        <taxon>Neisseriales</taxon>
        <taxon>Chitinibacteraceae</taxon>
        <taxon>Deefgea</taxon>
    </lineage>
</organism>
<feature type="domain" description="HTH cro/C1-type" evidence="5">
    <location>
        <begin position="22"/>
        <end position="75"/>
    </location>
</feature>
<sequence>MNSIVSDLTGVCDQPLCDAAEINYKLKRLGWSQAKLASALKVSPGVVNNVIHGRGTSYVIARCIAEMLNVSVHELWPERYVFKARPSRCKILNNNQGEKP</sequence>
<dbReference type="SMART" id="SM00530">
    <property type="entry name" value="HTH_XRE"/>
    <property type="match status" value="1"/>
</dbReference>
<evidence type="ECO:0000256" key="3">
    <source>
        <dbReference type="ARBA" id="ARBA00023125"/>
    </source>
</evidence>
<dbReference type="RefSeq" id="WP_203570433.1">
    <property type="nucleotide sequence ID" value="NZ_WOFE01000002.1"/>
</dbReference>
<evidence type="ECO:0000256" key="4">
    <source>
        <dbReference type="ARBA" id="ARBA00023163"/>
    </source>
</evidence>
<dbReference type="EMBL" id="WOFE01000002">
    <property type="protein sequence ID" value="MBM5571102.1"/>
    <property type="molecule type" value="Genomic_DNA"/>
</dbReference>
<dbReference type="InterPro" id="IPR010982">
    <property type="entry name" value="Lambda_DNA-bd_dom_sf"/>
</dbReference>